<dbReference type="Pfam" id="PF01370">
    <property type="entry name" value="Epimerase"/>
    <property type="match status" value="1"/>
</dbReference>
<evidence type="ECO:0000313" key="3">
    <source>
        <dbReference type="Proteomes" id="UP000326198"/>
    </source>
</evidence>
<dbReference type="InterPro" id="IPR051783">
    <property type="entry name" value="NAD(P)-dependent_oxidoreduct"/>
</dbReference>
<gene>
    <name evidence="2" type="ORF">BDV26DRAFT_274936</name>
</gene>
<dbReference type="PANTHER" id="PTHR48079">
    <property type="entry name" value="PROTEIN YEEZ"/>
    <property type="match status" value="1"/>
</dbReference>
<dbReference type="AlphaFoldDB" id="A0A5N7AQM5"/>
<dbReference type="OrthoDB" id="2130169at2759"/>
<name>A0A5N7AQM5_9EURO</name>
<evidence type="ECO:0000259" key="1">
    <source>
        <dbReference type="Pfam" id="PF01370"/>
    </source>
</evidence>
<feature type="domain" description="NAD-dependent epimerase/dehydratase" evidence="1">
    <location>
        <begin position="4"/>
        <end position="241"/>
    </location>
</feature>
<dbReference type="EMBL" id="ML736380">
    <property type="protein sequence ID" value="KAE8372033.1"/>
    <property type="molecule type" value="Genomic_DNA"/>
</dbReference>
<protein>
    <recommendedName>
        <fullName evidence="1">NAD-dependent epimerase/dehydratase domain-containing protein</fullName>
    </recommendedName>
</protein>
<organism evidence="2 3">
    <name type="scientific">Aspergillus bertholletiae</name>
    <dbReference type="NCBI Taxonomy" id="1226010"/>
    <lineage>
        <taxon>Eukaryota</taxon>
        <taxon>Fungi</taxon>
        <taxon>Dikarya</taxon>
        <taxon>Ascomycota</taxon>
        <taxon>Pezizomycotina</taxon>
        <taxon>Eurotiomycetes</taxon>
        <taxon>Eurotiomycetidae</taxon>
        <taxon>Eurotiales</taxon>
        <taxon>Aspergillaceae</taxon>
        <taxon>Aspergillus</taxon>
        <taxon>Aspergillus subgen. Circumdati</taxon>
    </lineage>
</organism>
<dbReference type="PANTHER" id="PTHR48079:SF8">
    <property type="entry name" value="NAD(P)-BINDING DOMAIN-CONTAINING PROTEIN"/>
    <property type="match status" value="1"/>
</dbReference>
<reference evidence="2 3" key="1">
    <citation type="submission" date="2019-04" db="EMBL/GenBank/DDBJ databases">
        <title>Friends and foes A comparative genomics studyof 23 Aspergillus species from section Flavi.</title>
        <authorList>
            <consortium name="DOE Joint Genome Institute"/>
            <person name="Kjaerbolling I."/>
            <person name="Vesth T."/>
            <person name="Frisvad J.C."/>
            <person name="Nybo J.L."/>
            <person name="Theobald S."/>
            <person name="Kildgaard S."/>
            <person name="Isbrandt T."/>
            <person name="Kuo A."/>
            <person name="Sato A."/>
            <person name="Lyhne E.K."/>
            <person name="Kogle M.E."/>
            <person name="Wiebenga A."/>
            <person name="Kun R.S."/>
            <person name="Lubbers R.J."/>
            <person name="Makela M.R."/>
            <person name="Barry K."/>
            <person name="Chovatia M."/>
            <person name="Clum A."/>
            <person name="Daum C."/>
            <person name="Haridas S."/>
            <person name="He G."/>
            <person name="LaButti K."/>
            <person name="Lipzen A."/>
            <person name="Mondo S."/>
            <person name="Riley R."/>
            <person name="Salamov A."/>
            <person name="Simmons B.A."/>
            <person name="Magnuson J.K."/>
            <person name="Henrissat B."/>
            <person name="Mortensen U.H."/>
            <person name="Larsen T.O."/>
            <person name="Devries R.P."/>
            <person name="Grigoriev I.V."/>
            <person name="Machida M."/>
            <person name="Baker S.E."/>
            <person name="Andersen M.R."/>
        </authorList>
    </citation>
    <scope>NUCLEOTIDE SEQUENCE [LARGE SCALE GENOMIC DNA]</scope>
    <source>
        <strain evidence="2 3">IBT 29228</strain>
    </source>
</reference>
<dbReference type="InterPro" id="IPR001509">
    <property type="entry name" value="Epimerase_deHydtase"/>
</dbReference>
<evidence type="ECO:0000313" key="2">
    <source>
        <dbReference type="EMBL" id="KAE8372033.1"/>
    </source>
</evidence>
<dbReference type="Proteomes" id="UP000326198">
    <property type="component" value="Unassembled WGS sequence"/>
</dbReference>
<dbReference type="InterPro" id="IPR036291">
    <property type="entry name" value="NAD(P)-bd_dom_sf"/>
</dbReference>
<dbReference type="GO" id="GO:0004029">
    <property type="term" value="F:aldehyde dehydrogenase (NAD+) activity"/>
    <property type="evidence" value="ECO:0007669"/>
    <property type="project" value="TreeGrafter"/>
</dbReference>
<dbReference type="Gene3D" id="3.40.50.720">
    <property type="entry name" value="NAD(P)-binding Rossmann-like Domain"/>
    <property type="match status" value="2"/>
</dbReference>
<sequence>MTRIFLTGASGYIGGDVLYALHEKHPDYDIAVLVRDADKGAKISQAYPRVRVVQGELDSIAAEEEAQSADVVVNAASAQNNKGAEAVFRGLTSPKRANPGYWIQVSGATLLSAPEIERGVYGEPSDKIYGDIDDEQDIKALIHKYSAKRLIDHFILGLPKTPQSPKTAVVYPPIIYGRGRGPINQRSVQIPELSRITLQNKTGYQVGRGLSIWSNVHVTDVSQIFVTLVEKAVAGEEGPFWNENGIYFAENGAINFGEIGRLVAEEAAKLGLGSSASVKEVSDSEANALSGHGAVLWGTNGQERAQRARKVLGWTPSGKSLQNDIADTVRAEAVRLGLLSA</sequence>
<accession>A0A5N7AQM5</accession>
<proteinExistence type="predicted"/>
<dbReference type="GO" id="GO:0005737">
    <property type="term" value="C:cytoplasm"/>
    <property type="evidence" value="ECO:0007669"/>
    <property type="project" value="TreeGrafter"/>
</dbReference>
<dbReference type="SUPFAM" id="SSF51735">
    <property type="entry name" value="NAD(P)-binding Rossmann-fold domains"/>
    <property type="match status" value="1"/>
</dbReference>
<keyword evidence="3" id="KW-1185">Reference proteome</keyword>